<name>A0A6A5GG07_CAERE</name>
<feature type="transmembrane region" description="Helical" evidence="1">
    <location>
        <begin position="69"/>
        <end position="89"/>
    </location>
</feature>
<keyword evidence="1" id="KW-0812">Transmembrane</keyword>
<dbReference type="CTD" id="9802076"/>
<proteinExistence type="predicted"/>
<accession>A0A6A5GG07</accession>
<dbReference type="EMBL" id="WUAV01000005">
    <property type="protein sequence ID" value="KAF1754070.1"/>
    <property type="molecule type" value="Genomic_DNA"/>
</dbReference>
<dbReference type="Gene3D" id="1.20.1070.10">
    <property type="entry name" value="Rhodopsin 7-helix transmembrane proteins"/>
    <property type="match status" value="1"/>
</dbReference>
<dbReference type="InterPro" id="IPR019427">
    <property type="entry name" value="7TM_GPCR_serpentine_rcpt_Srw"/>
</dbReference>
<reference evidence="2 3" key="1">
    <citation type="submission" date="2019-12" db="EMBL/GenBank/DDBJ databases">
        <title>Chromosome-level assembly of the Caenorhabditis remanei genome.</title>
        <authorList>
            <person name="Teterina A.A."/>
            <person name="Willis J.H."/>
            <person name="Phillips P.C."/>
        </authorList>
    </citation>
    <scope>NUCLEOTIDE SEQUENCE [LARGE SCALE GENOMIC DNA]</scope>
    <source>
        <strain evidence="2 3">PX506</strain>
        <tissue evidence="2">Whole organism</tissue>
    </source>
</reference>
<protein>
    <recommendedName>
        <fullName evidence="4">G-protein coupled receptors family 1 profile domain-containing protein</fullName>
    </recommendedName>
</protein>
<dbReference type="AlphaFoldDB" id="A0A6A5GG07"/>
<evidence type="ECO:0000313" key="3">
    <source>
        <dbReference type="Proteomes" id="UP000483820"/>
    </source>
</evidence>
<dbReference type="GO" id="GO:0008528">
    <property type="term" value="F:G protein-coupled peptide receptor activity"/>
    <property type="evidence" value="ECO:0007669"/>
    <property type="project" value="InterPro"/>
</dbReference>
<dbReference type="Pfam" id="PF10324">
    <property type="entry name" value="7TM_GPCR_Srw"/>
    <property type="match status" value="1"/>
</dbReference>
<comment type="caution">
    <text evidence="2">The sequence shown here is derived from an EMBL/GenBank/DDBJ whole genome shotgun (WGS) entry which is preliminary data.</text>
</comment>
<feature type="transmembrane region" description="Helical" evidence="1">
    <location>
        <begin position="26"/>
        <end position="49"/>
    </location>
</feature>
<evidence type="ECO:0000256" key="1">
    <source>
        <dbReference type="SAM" id="Phobius"/>
    </source>
</evidence>
<sequence length="130" mass="15253">MSRFKTKIFTTTQAYEDYELEVFDQIIFVLMVTFSFLLSEYIDATVILFDNALLKPYYLIQEYFIRLRIVANTLTTMNCVTHCFICMLMSSDYMDTVRKCLRREKKEKINAKKNVPSVTLTIESSHGEVA</sequence>
<dbReference type="SUPFAM" id="SSF81321">
    <property type="entry name" value="Family A G protein-coupled receptor-like"/>
    <property type="match status" value="1"/>
</dbReference>
<evidence type="ECO:0008006" key="4">
    <source>
        <dbReference type="Google" id="ProtNLM"/>
    </source>
</evidence>
<keyword evidence="1" id="KW-0472">Membrane</keyword>
<keyword evidence="1" id="KW-1133">Transmembrane helix</keyword>
<gene>
    <name evidence="2" type="ORF">GCK72_020628</name>
</gene>
<dbReference type="Proteomes" id="UP000483820">
    <property type="component" value="Chromosome V"/>
</dbReference>
<dbReference type="KEGG" id="crq:GCK72_020628"/>
<organism evidence="2 3">
    <name type="scientific">Caenorhabditis remanei</name>
    <name type="common">Caenorhabditis vulgaris</name>
    <dbReference type="NCBI Taxonomy" id="31234"/>
    <lineage>
        <taxon>Eukaryota</taxon>
        <taxon>Metazoa</taxon>
        <taxon>Ecdysozoa</taxon>
        <taxon>Nematoda</taxon>
        <taxon>Chromadorea</taxon>
        <taxon>Rhabditida</taxon>
        <taxon>Rhabditina</taxon>
        <taxon>Rhabditomorpha</taxon>
        <taxon>Rhabditoidea</taxon>
        <taxon>Rhabditidae</taxon>
        <taxon>Peloderinae</taxon>
        <taxon>Caenorhabditis</taxon>
    </lineage>
</organism>
<dbReference type="RefSeq" id="XP_053582605.1">
    <property type="nucleotide sequence ID" value="XM_053733692.1"/>
</dbReference>
<evidence type="ECO:0000313" key="2">
    <source>
        <dbReference type="EMBL" id="KAF1754070.1"/>
    </source>
</evidence>
<dbReference type="GeneID" id="9802076"/>
<dbReference type="PANTHER" id="PTHR22751">
    <property type="entry name" value="G-PROTEIN COUPLED RECEPTOR-RELATED"/>
    <property type="match status" value="1"/>
</dbReference>